<evidence type="ECO:0000313" key="6">
    <source>
        <dbReference type="Proteomes" id="UP000822476"/>
    </source>
</evidence>
<comment type="subcellular location">
    <subcellularLocation>
        <location evidence="1">Nucleus</location>
    </subcellularLocation>
</comment>
<feature type="compositionally biased region" description="Polar residues" evidence="3">
    <location>
        <begin position="157"/>
        <end position="169"/>
    </location>
</feature>
<feature type="region of interest" description="Disordered" evidence="3">
    <location>
        <begin position="593"/>
        <end position="629"/>
    </location>
</feature>
<feature type="compositionally biased region" description="Low complexity" evidence="3">
    <location>
        <begin position="440"/>
        <end position="453"/>
    </location>
</feature>
<feature type="compositionally biased region" description="Polar residues" evidence="3">
    <location>
        <begin position="319"/>
        <end position="330"/>
    </location>
</feature>
<feature type="region of interest" description="Disordered" evidence="3">
    <location>
        <begin position="682"/>
        <end position="707"/>
    </location>
</feature>
<feature type="compositionally biased region" description="Polar residues" evidence="3">
    <location>
        <begin position="947"/>
        <end position="956"/>
    </location>
</feature>
<feature type="region of interest" description="Disordered" evidence="3">
    <location>
        <begin position="189"/>
        <end position="266"/>
    </location>
</feature>
<feature type="compositionally biased region" description="Basic and acidic residues" evidence="3">
    <location>
        <begin position="208"/>
        <end position="223"/>
    </location>
</feature>
<evidence type="ECO:0000256" key="1">
    <source>
        <dbReference type="ARBA" id="ARBA00004123"/>
    </source>
</evidence>
<dbReference type="InterPro" id="IPR035979">
    <property type="entry name" value="RBD_domain_sf"/>
</dbReference>
<dbReference type="OrthoDB" id="6159137at2759"/>
<evidence type="ECO:0000313" key="5">
    <source>
        <dbReference type="EMBL" id="KAF7232585.1"/>
    </source>
</evidence>
<keyword evidence="6" id="KW-1185">Reference proteome</keyword>
<proteinExistence type="predicted"/>
<feature type="compositionally biased region" description="Polar residues" evidence="3">
    <location>
        <begin position="505"/>
        <end position="516"/>
    </location>
</feature>
<keyword evidence="4" id="KW-0732">Signal</keyword>
<gene>
    <name evidence="5" type="ORF">EG68_10954</name>
</gene>
<dbReference type="InterPro" id="IPR012677">
    <property type="entry name" value="Nucleotide-bd_a/b_plait_sf"/>
</dbReference>
<feature type="compositionally biased region" description="Polar residues" evidence="3">
    <location>
        <begin position="405"/>
        <end position="439"/>
    </location>
</feature>
<evidence type="ECO:0000256" key="2">
    <source>
        <dbReference type="ARBA" id="ARBA00023242"/>
    </source>
</evidence>
<dbReference type="CDD" id="cd14277">
    <property type="entry name" value="UBA_UBP2_like"/>
    <property type="match status" value="1"/>
</dbReference>
<feature type="compositionally biased region" description="Polar residues" evidence="3">
    <location>
        <begin position="778"/>
        <end position="794"/>
    </location>
</feature>
<feature type="compositionally biased region" description="Basic and acidic residues" evidence="3">
    <location>
        <begin position="331"/>
        <end position="344"/>
    </location>
</feature>
<dbReference type="Proteomes" id="UP000822476">
    <property type="component" value="Unassembled WGS sequence"/>
</dbReference>
<feature type="region of interest" description="Disordered" evidence="3">
    <location>
        <begin position="760"/>
        <end position="798"/>
    </location>
</feature>
<sequence length="1232" mass="133583">KFSCVRQLRGGFGWLRLCVFVFVLRVTHRECNCLFSFVRSDPLYILYINLMDKSMRGKTRDFVDLDNGSCLAKMPAATAEQLNIAKILSKPGDNIDISYYVAQLQELTSCTEDQAVTALYDCENNLERAVELVLDKFRCGTDDEWHTTGRKSRVKHTSANESEPTLHNSPQEEDTENCRFRKSKIVGSARSELPAKSSSPCPTAEIPKSGDLDFRSKRGDQRNRRSQIGKSTGIVDEVGRKAETSFSKSTSRAPVADAAGRDYKTRSKVSEFDGWDPYTEYGEWGGEAIEVINSNAYIPREIPEQETLRDELFVDIENNSTQEPPSTEANHSADKTVQKSTREENSAQSLFVTKVFSKQPPPAFANLPNDAVFVVPDLFSRTSRWSAKFGGELCVQSKLPAACTSAVNSTPSKEPACKQTSQNNLPNLSKDQVNDPQIYSSYMPSPPSKSSASNFDMNKPGSARSLLETPTPSDKKTDLIPSSYAANHFQNASATPNVTAFPASQKPQPSVAFNSENGGGQSGYLESSLKNYLLESLPKEMNKLSVGDVSQNPKTSQFNMQSVQQSQQTINPPFSHTQGNTTATLQHQLGKVPMSHISSHGSLHSSQQPIVSGASHQPQTAALPPGMPHFISQFAPPAYHMFNLPGSSGNQPTIFELDQLQFLQQQHRLLYDMHLQQQSSTTAQSLTSSAEAASAGKPASHNIPGTLGHVTAANAGIRPDLLASAMGHAPQMMPPGHPYFSYPGFVVMNGYANAFLNQQQQSGQDTGQAQTTGHGGSPITQHQTMPTNSTQSYGSMKPVNPGVSGYDDLFDMKYGDPTKQVGFKNSIQPAGAYGPYQGQVTSTETVASKMSACVHPGGALAQGYGTSSGGSAGTQPFSASFYPSAASPYLTAAAAAVAAAAAAAASAQQQASSSGNLSAASANQSNTGGTTATSSSNSGGTGGPNQLHMSANQPHSMGQVLHHAHHHQHQRQADPKRHGSEFEARDCTEQSCQRCWYSHIRSYGFYDPIMAGSIDGTDVTPHDRAIIRALSAGYKPIYANRLARDPKATLFIGRLPSDVTQSVLEQALSNLLHIHDHPTEDTRHASASGTSLFHEERRSRKRHRSRSPFCTSSGHSSPKVDSDFPKVRIVRHIVTGYPCGYAFAYFRSRDDAERVLRNWLQRTRSRSADLGTGKPQGLDIPAGEKVILEPAFSETLPGWCPRRLGGGLGGRKEAGQLRFGGTARPFRRPFLI</sequence>
<name>A0A8S9YF91_9TREM</name>
<feature type="chain" id="PRO_5035778111" description="RRM domain-containing protein" evidence="4">
    <location>
        <begin position="30"/>
        <end position="1232"/>
    </location>
</feature>
<dbReference type="SUPFAM" id="SSF54928">
    <property type="entry name" value="RNA-binding domain, RBD"/>
    <property type="match status" value="1"/>
</dbReference>
<feature type="compositionally biased region" description="Low complexity" evidence="3">
    <location>
        <begin position="595"/>
        <end position="606"/>
    </location>
</feature>
<feature type="region of interest" description="Disordered" evidence="3">
    <location>
        <begin position="1080"/>
        <end position="1121"/>
    </location>
</feature>
<feature type="compositionally biased region" description="Low complexity" evidence="3">
    <location>
        <begin position="760"/>
        <end position="772"/>
    </location>
</feature>
<dbReference type="PANTHER" id="PTHR13952">
    <property type="entry name" value="U1 SMALL NUCLEAR RIBONUCLEOPROTEIN 70 KD"/>
    <property type="match status" value="1"/>
</dbReference>
<organism evidence="5 6">
    <name type="scientific">Paragonimus skrjabini miyazakii</name>
    <dbReference type="NCBI Taxonomy" id="59628"/>
    <lineage>
        <taxon>Eukaryota</taxon>
        <taxon>Metazoa</taxon>
        <taxon>Spiralia</taxon>
        <taxon>Lophotrochozoa</taxon>
        <taxon>Platyhelminthes</taxon>
        <taxon>Trematoda</taxon>
        <taxon>Digenea</taxon>
        <taxon>Plagiorchiida</taxon>
        <taxon>Troglotremata</taxon>
        <taxon>Troglotrematidae</taxon>
        <taxon>Paragonimus</taxon>
    </lineage>
</organism>
<evidence type="ECO:0000256" key="3">
    <source>
        <dbReference type="SAM" id="MobiDB-lite"/>
    </source>
</evidence>
<accession>A0A8S9YF91</accession>
<feature type="compositionally biased region" description="Basic and acidic residues" evidence="3">
    <location>
        <begin position="971"/>
        <end position="982"/>
    </location>
</feature>
<evidence type="ECO:0000256" key="4">
    <source>
        <dbReference type="SAM" id="SignalP"/>
    </source>
</evidence>
<dbReference type="Gene3D" id="1.10.8.10">
    <property type="entry name" value="DNA helicase RuvA subunit, C-terminal domain"/>
    <property type="match status" value="1"/>
</dbReference>
<feature type="signal peptide" evidence="4">
    <location>
        <begin position="1"/>
        <end position="29"/>
    </location>
</feature>
<dbReference type="GO" id="GO:0000398">
    <property type="term" value="P:mRNA splicing, via spliceosome"/>
    <property type="evidence" value="ECO:0007669"/>
    <property type="project" value="TreeGrafter"/>
</dbReference>
<reference evidence="5" key="1">
    <citation type="submission" date="2019-07" db="EMBL/GenBank/DDBJ databases">
        <title>Annotation for the trematode Paragonimus miyazaki's.</title>
        <authorList>
            <person name="Choi Y.-J."/>
        </authorList>
    </citation>
    <scope>NUCLEOTIDE SEQUENCE</scope>
    <source>
        <strain evidence="5">Japan</strain>
    </source>
</reference>
<dbReference type="InterPro" id="IPR051183">
    <property type="entry name" value="U1_U11-U12_snRNP_70-35kDa"/>
</dbReference>
<dbReference type="GO" id="GO:0017069">
    <property type="term" value="F:snRNA binding"/>
    <property type="evidence" value="ECO:0007669"/>
    <property type="project" value="TreeGrafter"/>
</dbReference>
<feature type="region of interest" description="Disordered" evidence="3">
    <location>
        <begin position="405"/>
        <end position="479"/>
    </location>
</feature>
<feature type="region of interest" description="Disordered" evidence="3">
    <location>
        <begin position="917"/>
        <end position="982"/>
    </location>
</feature>
<feature type="compositionally biased region" description="Low complexity" evidence="3">
    <location>
        <begin position="917"/>
        <end position="938"/>
    </location>
</feature>
<dbReference type="GO" id="GO:0071011">
    <property type="term" value="C:precatalytic spliceosome"/>
    <property type="evidence" value="ECO:0007669"/>
    <property type="project" value="TreeGrafter"/>
</dbReference>
<dbReference type="Gene3D" id="3.30.70.330">
    <property type="match status" value="1"/>
</dbReference>
<feature type="region of interest" description="Disordered" evidence="3">
    <location>
        <begin position="498"/>
        <end position="519"/>
    </location>
</feature>
<dbReference type="GO" id="GO:0003729">
    <property type="term" value="F:mRNA binding"/>
    <property type="evidence" value="ECO:0007669"/>
    <property type="project" value="TreeGrafter"/>
</dbReference>
<feature type="compositionally biased region" description="Low complexity" evidence="3">
    <location>
        <begin position="556"/>
        <end position="568"/>
    </location>
</feature>
<dbReference type="Pfam" id="PF14555">
    <property type="entry name" value="UBA_4"/>
    <property type="match status" value="1"/>
</dbReference>
<feature type="region of interest" description="Disordered" evidence="3">
    <location>
        <begin position="319"/>
        <end position="344"/>
    </location>
</feature>
<feature type="compositionally biased region" description="Low complexity" evidence="3">
    <location>
        <begin position="682"/>
        <end position="695"/>
    </location>
</feature>
<evidence type="ECO:0008006" key="7">
    <source>
        <dbReference type="Google" id="ProtNLM"/>
    </source>
</evidence>
<dbReference type="SUPFAM" id="SSF46934">
    <property type="entry name" value="UBA-like"/>
    <property type="match status" value="1"/>
</dbReference>
<dbReference type="AlphaFoldDB" id="A0A8S9YF91"/>
<dbReference type="EMBL" id="JTDE01021701">
    <property type="protein sequence ID" value="KAF7232585.1"/>
    <property type="molecule type" value="Genomic_DNA"/>
</dbReference>
<feature type="compositionally biased region" description="Polar residues" evidence="3">
    <location>
        <begin position="569"/>
        <end position="580"/>
    </location>
</feature>
<feature type="region of interest" description="Disordered" evidence="3">
    <location>
        <begin position="546"/>
        <end position="580"/>
    </location>
</feature>
<keyword evidence="2" id="KW-0539">Nucleus</keyword>
<feature type="non-terminal residue" evidence="5">
    <location>
        <position position="1232"/>
    </location>
</feature>
<dbReference type="InterPro" id="IPR009060">
    <property type="entry name" value="UBA-like_sf"/>
</dbReference>
<comment type="caution">
    <text evidence="5">The sequence shown here is derived from an EMBL/GenBank/DDBJ whole genome shotgun (WGS) entry which is preliminary data.</text>
</comment>
<feature type="region of interest" description="Disordered" evidence="3">
    <location>
        <begin position="145"/>
        <end position="177"/>
    </location>
</feature>
<feature type="compositionally biased region" description="Polar residues" evidence="3">
    <location>
        <begin position="607"/>
        <end position="620"/>
    </location>
</feature>
<dbReference type="PANTHER" id="PTHR13952:SF6">
    <property type="entry name" value="U11_U12 SMALL NUCLEAR RIBONUCLEOPROTEIN 35 KDA PROTEIN"/>
    <property type="match status" value="1"/>
</dbReference>
<protein>
    <recommendedName>
        <fullName evidence="7">RRM domain-containing protein</fullName>
    </recommendedName>
</protein>